<dbReference type="GO" id="GO:0016887">
    <property type="term" value="F:ATP hydrolysis activity"/>
    <property type="evidence" value="ECO:0007669"/>
    <property type="project" value="InterPro"/>
</dbReference>
<dbReference type="InterPro" id="IPR027417">
    <property type="entry name" value="P-loop_NTPase"/>
</dbReference>
<feature type="transmembrane region" description="Helical" evidence="2">
    <location>
        <begin position="339"/>
        <end position="357"/>
    </location>
</feature>
<feature type="transmembrane region" description="Helical" evidence="2">
    <location>
        <begin position="137"/>
        <end position="155"/>
    </location>
</feature>
<dbReference type="InterPro" id="IPR003593">
    <property type="entry name" value="AAA+_ATPase"/>
</dbReference>
<dbReference type="GO" id="GO:0005524">
    <property type="term" value="F:ATP binding"/>
    <property type="evidence" value="ECO:0007669"/>
    <property type="project" value="InterPro"/>
</dbReference>
<organism evidence="4">
    <name type="scientific">uncultured marine group II/III euryarchaeote KM3_61_H04</name>
    <dbReference type="NCBI Taxonomy" id="1456471"/>
    <lineage>
        <taxon>Archaea</taxon>
        <taxon>Methanobacteriati</taxon>
        <taxon>Methanobacteriota</taxon>
        <taxon>environmental samples</taxon>
    </lineage>
</organism>
<feature type="transmembrane region" description="Helical" evidence="2">
    <location>
        <begin position="229"/>
        <end position="248"/>
    </location>
</feature>
<dbReference type="Gene3D" id="3.40.50.300">
    <property type="entry name" value="P-loop containing nucleotide triphosphate hydrolases"/>
    <property type="match status" value="1"/>
</dbReference>
<reference evidence="4" key="1">
    <citation type="journal article" date="2014" name="Genome Biol. Evol.">
        <title>Pangenome evidence for extensive interdomain horizontal transfer affecting lineage core and shell genes in uncultured planktonic thaumarchaeota and euryarchaeota.</title>
        <authorList>
            <person name="Deschamps P."/>
            <person name="Zivanovic Y."/>
            <person name="Moreira D."/>
            <person name="Rodriguez-Valera F."/>
            <person name="Lopez-Garcia P."/>
        </authorList>
    </citation>
    <scope>NUCLEOTIDE SEQUENCE</scope>
</reference>
<dbReference type="InterPro" id="IPR011704">
    <property type="entry name" value="ATPase_dyneun-rel_AAA"/>
</dbReference>
<proteinExistence type="predicted"/>
<dbReference type="InterPro" id="IPR052934">
    <property type="entry name" value="Methyl-DNA_Rec/Restrict_Enz"/>
</dbReference>
<feature type="transmembrane region" description="Helical" evidence="2">
    <location>
        <begin position="196"/>
        <end position="217"/>
    </location>
</feature>
<feature type="region of interest" description="Disordered" evidence="1">
    <location>
        <begin position="23"/>
        <end position="58"/>
    </location>
</feature>
<evidence type="ECO:0000259" key="3">
    <source>
        <dbReference type="SMART" id="SM00382"/>
    </source>
</evidence>
<dbReference type="Pfam" id="PF07728">
    <property type="entry name" value="AAA_5"/>
    <property type="match status" value="1"/>
</dbReference>
<dbReference type="CDD" id="cd00009">
    <property type="entry name" value="AAA"/>
    <property type="match status" value="1"/>
</dbReference>
<dbReference type="PANTHER" id="PTHR37291:SF1">
    <property type="entry name" value="TYPE IV METHYL-DIRECTED RESTRICTION ENZYME ECOKMCRB SUBUNIT"/>
    <property type="match status" value="1"/>
</dbReference>
<accession>A0A075HFX8</accession>
<dbReference type="SMART" id="SM00382">
    <property type="entry name" value="AAA"/>
    <property type="match status" value="1"/>
</dbReference>
<name>A0A075HFX8_9EURY</name>
<feature type="compositionally biased region" description="Low complexity" evidence="1">
    <location>
        <begin position="46"/>
        <end position="57"/>
    </location>
</feature>
<feature type="transmembrane region" description="Helical" evidence="2">
    <location>
        <begin position="306"/>
        <end position="327"/>
    </location>
</feature>
<keyword evidence="2" id="KW-0812">Transmembrane</keyword>
<feature type="transmembrane region" description="Helical" evidence="2">
    <location>
        <begin position="274"/>
        <end position="294"/>
    </location>
</feature>
<sequence>MPKCPVCSSPSDETGDYCKVCGTNFEPRSQEEPPPATKTTREAVEASDTPAAASAAPGGRQPSFYLPAFQFLLAVALLGYILFVTTGNIPTPDTPDLEGYTGIGEPLECPPGWSDPGNLDGCPVRLSSGGGASIYGSQYQIVLGLMLLLTLMTLVHSWRSASPSAMAPFYFCLVLIIAVYLVQGRNETPLSPVSSTAGFVAVLAIVVLTYSFFLFAVTGRDVGERLATSTYMFLIAGTAVLGAVHYNYVRGPWAAKASDGSIRMYLIDLQPPEMVLILIALATLLVGIGSFIITSVRLKDLEEAKYFTMIMAGLLLQYLVLLFNALRNQSNIKMEQVDLVLTAMAGFITFLGVWLFYRKRKLEESMEGFAYFGIFVAGVGTLFGFSVIPVLLSEKDFATPTTTSEWVLLVVPLLLAVTGLWYGIRFGAHKLRDRMAELAPLEAPRQDPFDSTYVPPEDPAQTEVSLDAAMDRLLQEFPDATIDIKPTAEDSGGFIMDWDEVEGTLDEVDLKAEVRKARRIPYDVDFEELSRYYSTTPATVNQVITHLKSGRNIMLYGEPGTGKTALANLLLMQLCGVDGDDPNYTIVTANAEWSNFEVIGGISPDDKGGYYFKDGYISEAARACEKSIQESGKPHYLVIDEFNRANIDEAFGKLFTVFEYRDKQPLLTARETGGAPFMMPPEFRIIGTMNTQDKNTLFNVGHALMRRFAFVEIGLPVKEDEFRRMPEFVFNKLEKLGIAPDRPDEEEDWFAAEKFDFYDEDGSMFGAYNLLMDFLVEEEPPQQRDEEVPRGVRTFRRIGPAMVIDSMLTLFNSRGQYDIEKALQDVIRANIMPSLEGLERNELRCLLLKSEQVLGAEAEITHTLEKMVDSPGMSIFG</sequence>
<keyword evidence="2" id="KW-1133">Transmembrane helix</keyword>
<protein>
    <submittedName>
        <fullName evidence="4">ATPase associated with various cellular activities AAA_5</fullName>
    </submittedName>
</protein>
<evidence type="ECO:0000313" key="4">
    <source>
        <dbReference type="EMBL" id="AIF13337.1"/>
    </source>
</evidence>
<dbReference type="SUPFAM" id="SSF52540">
    <property type="entry name" value="P-loop containing nucleoside triphosphate hydrolases"/>
    <property type="match status" value="1"/>
</dbReference>
<feature type="transmembrane region" description="Helical" evidence="2">
    <location>
        <begin position="369"/>
        <end position="392"/>
    </location>
</feature>
<evidence type="ECO:0000256" key="1">
    <source>
        <dbReference type="SAM" id="MobiDB-lite"/>
    </source>
</evidence>
<feature type="transmembrane region" description="Helical" evidence="2">
    <location>
        <begin position="404"/>
        <end position="424"/>
    </location>
</feature>
<feature type="transmembrane region" description="Helical" evidence="2">
    <location>
        <begin position="167"/>
        <end position="184"/>
    </location>
</feature>
<keyword evidence="2" id="KW-0472">Membrane</keyword>
<evidence type="ECO:0000256" key="2">
    <source>
        <dbReference type="SAM" id="Phobius"/>
    </source>
</evidence>
<dbReference type="EMBL" id="KF900970">
    <property type="protein sequence ID" value="AIF13337.1"/>
    <property type="molecule type" value="Genomic_DNA"/>
</dbReference>
<dbReference type="PANTHER" id="PTHR37291">
    <property type="entry name" value="5-METHYLCYTOSINE-SPECIFIC RESTRICTION ENZYME B"/>
    <property type="match status" value="1"/>
</dbReference>
<feature type="domain" description="AAA+ ATPase" evidence="3">
    <location>
        <begin position="549"/>
        <end position="719"/>
    </location>
</feature>
<dbReference type="AlphaFoldDB" id="A0A075HFX8"/>
<feature type="transmembrane region" description="Helical" evidence="2">
    <location>
        <begin position="64"/>
        <end position="83"/>
    </location>
</feature>